<organism evidence="2 3">
    <name type="scientific">Amycolatopsis albispora</name>
    <dbReference type="NCBI Taxonomy" id="1804986"/>
    <lineage>
        <taxon>Bacteria</taxon>
        <taxon>Bacillati</taxon>
        <taxon>Actinomycetota</taxon>
        <taxon>Actinomycetes</taxon>
        <taxon>Pseudonocardiales</taxon>
        <taxon>Pseudonocardiaceae</taxon>
        <taxon>Amycolatopsis</taxon>
    </lineage>
</organism>
<dbReference type="Proteomes" id="UP000250434">
    <property type="component" value="Chromosome"/>
</dbReference>
<name>A0A344LEI6_9PSEU</name>
<sequence length="138" mass="15061">MSENEPSVTGAVYRQSSSGLPAAVPSVPGVKDLQVQPDQVDAVAKIIHDQAEQLEQRLAQRLGQLWIDPPSEDIVSKHAVEAWNEVVVAGESSYEKQVRSYVEGLRTLADQLRTASQTYQGNEDATVGALEDRRVHPA</sequence>
<dbReference type="RefSeq" id="WP_113695512.1">
    <property type="nucleotide sequence ID" value="NZ_CP015163.1"/>
</dbReference>
<evidence type="ECO:0008006" key="4">
    <source>
        <dbReference type="Google" id="ProtNLM"/>
    </source>
</evidence>
<protein>
    <recommendedName>
        <fullName evidence="4">PE domain-containing protein</fullName>
    </recommendedName>
</protein>
<keyword evidence="3" id="KW-1185">Reference proteome</keyword>
<feature type="region of interest" description="Disordered" evidence="1">
    <location>
        <begin position="1"/>
        <end position="25"/>
    </location>
</feature>
<accession>A0A344LEI6</accession>
<evidence type="ECO:0000313" key="2">
    <source>
        <dbReference type="EMBL" id="AXB46460.1"/>
    </source>
</evidence>
<dbReference type="AlphaFoldDB" id="A0A344LEI6"/>
<gene>
    <name evidence="2" type="ORF">A4R43_31685</name>
</gene>
<dbReference type="EMBL" id="CP015163">
    <property type="protein sequence ID" value="AXB46460.1"/>
    <property type="molecule type" value="Genomic_DNA"/>
</dbReference>
<evidence type="ECO:0000313" key="3">
    <source>
        <dbReference type="Proteomes" id="UP000250434"/>
    </source>
</evidence>
<evidence type="ECO:0000256" key="1">
    <source>
        <dbReference type="SAM" id="MobiDB-lite"/>
    </source>
</evidence>
<dbReference type="OrthoDB" id="3697873at2"/>
<proteinExistence type="predicted"/>
<reference evidence="2 3" key="1">
    <citation type="submission" date="2016-04" db="EMBL/GenBank/DDBJ databases">
        <title>Complete genome sequence and analysis of deep-sea sediment isolate, Amycolatopsis sp. WP1.</title>
        <authorList>
            <person name="Wang H."/>
            <person name="Chen S."/>
            <person name="Wu Q."/>
        </authorList>
    </citation>
    <scope>NUCLEOTIDE SEQUENCE [LARGE SCALE GENOMIC DNA]</scope>
    <source>
        <strain evidence="2 3">WP1</strain>
    </source>
</reference>
<feature type="region of interest" description="Disordered" evidence="1">
    <location>
        <begin position="117"/>
        <end position="138"/>
    </location>
</feature>
<dbReference type="KEGG" id="aab:A4R43_31685"/>